<accession>A0AAN7TPV7</accession>
<evidence type="ECO:0000256" key="1">
    <source>
        <dbReference type="SAM" id="MobiDB-lite"/>
    </source>
</evidence>
<dbReference type="Proteomes" id="UP001310890">
    <property type="component" value="Unassembled WGS sequence"/>
</dbReference>
<evidence type="ECO:0000313" key="3">
    <source>
        <dbReference type="EMBL" id="KAK5116692.1"/>
    </source>
</evidence>
<dbReference type="AlphaFoldDB" id="A0AAN7TPV7"/>
<protein>
    <submittedName>
        <fullName evidence="3">Uncharacterized protein</fullName>
    </submittedName>
</protein>
<keyword evidence="2" id="KW-0732">Signal</keyword>
<organism evidence="3 4">
    <name type="scientific">Meristemomyces frigidus</name>
    <dbReference type="NCBI Taxonomy" id="1508187"/>
    <lineage>
        <taxon>Eukaryota</taxon>
        <taxon>Fungi</taxon>
        <taxon>Dikarya</taxon>
        <taxon>Ascomycota</taxon>
        <taxon>Pezizomycotina</taxon>
        <taxon>Dothideomycetes</taxon>
        <taxon>Dothideomycetidae</taxon>
        <taxon>Mycosphaerellales</taxon>
        <taxon>Teratosphaeriaceae</taxon>
        <taxon>Meristemomyces</taxon>
    </lineage>
</organism>
<feature type="region of interest" description="Disordered" evidence="1">
    <location>
        <begin position="255"/>
        <end position="294"/>
    </location>
</feature>
<evidence type="ECO:0000313" key="4">
    <source>
        <dbReference type="Proteomes" id="UP001310890"/>
    </source>
</evidence>
<feature type="signal peptide" evidence="2">
    <location>
        <begin position="1"/>
        <end position="18"/>
    </location>
</feature>
<proteinExistence type="predicted"/>
<reference evidence="3" key="1">
    <citation type="submission" date="2023-08" db="EMBL/GenBank/DDBJ databases">
        <title>Black Yeasts Isolated from many extreme environments.</title>
        <authorList>
            <person name="Coleine C."/>
            <person name="Stajich J.E."/>
            <person name="Selbmann L."/>
        </authorList>
    </citation>
    <scope>NUCLEOTIDE SEQUENCE</scope>
    <source>
        <strain evidence="3">CCFEE 5401</strain>
    </source>
</reference>
<feature type="region of interest" description="Disordered" evidence="1">
    <location>
        <begin position="223"/>
        <end position="242"/>
    </location>
</feature>
<feature type="chain" id="PRO_5042844730" evidence="2">
    <location>
        <begin position="19"/>
        <end position="351"/>
    </location>
</feature>
<dbReference type="EMBL" id="JAVRRL010000007">
    <property type="protein sequence ID" value="KAK5116692.1"/>
    <property type="molecule type" value="Genomic_DNA"/>
</dbReference>
<name>A0AAN7TPV7_9PEZI</name>
<evidence type="ECO:0000256" key="2">
    <source>
        <dbReference type="SAM" id="SignalP"/>
    </source>
</evidence>
<sequence length="351" mass="38752">MRFLQALSFAVVLAVASATTLTTSTSASTTVVSGPASTETFPVFKYTEETKDVLDTIRGLKKDPSGRGISHIGDDGVIRTYDQHGTVLDYAQLDASQLDAYISNLPPLLQPHEAHLREVYTNVSGHDVQAFAQIMTPPDHLRPLWGPGSRGRQDQKPAQEMAKEVEKRLTGCMYDVGRRDTSVNEARGVVGRMNGPPPVPPCFYYCCGDDFHCRALPVEDTDDNDAESEIQNPPRPGLKQNARRHCSGTVILPKRINTNLPTPPHTPRPRGRPVKRLTSSKRAGAKKPPAVRKPLTPTTKTAILKARRHRAYLRKWQIEAMETAVLRRPGTYLRVLRDGKTYRSLGGTSAS</sequence>
<gene>
    <name evidence="3" type="ORF">LTR62_007366</name>
</gene>
<feature type="compositionally biased region" description="Basic residues" evidence="1">
    <location>
        <begin position="267"/>
        <end position="285"/>
    </location>
</feature>
<comment type="caution">
    <text evidence="3">The sequence shown here is derived from an EMBL/GenBank/DDBJ whole genome shotgun (WGS) entry which is preliminary data.</text>
</comment>